<feature type="compositionally biased region" description="Basic and acidic residues" evidence="1">
    <location>
        <begin position="32"/>
        <end position="54"/>
    </location>
</feature>
<sequence length="458" mass="53412">MRRYPLFNPFNFEANKDKQSQESNNEYNNEQEGPRKIVKQKDTSQAKEPAKESDTISSQAKETAKKSDTSNQGSDSDQEEMEVVAESSQTTPLAEDNTRRIKEYISKQLKTYGRQSKQTGDEHSETLVLETNRENVRRSRPTTPAVEHGRSSSTTTAEETPEINVQPPKSRKSCEDMLIKQGRQIRALYELHKETLEKVRWIQNQIKLQNEKKKKIDLSEKVFNEGYNSVCNKSFPDNMWPTFENFKLELENWLNQHHPDYLREVGYREWTNAFSGRHHSMLMRKMKDMRGVHVAAVKSAIFKEFGLQSISGNKRKSPQDITSWKNLPQVKECYNKLYDDNDNVIENITKLAFPAISDTDESFQNIYIYTSAICDIVLNPSYPDVECRKKPLERRYRKFKDLFEKKGGFTIHDAQEILREEVPEILKTGSFEEEEETDVILRGDDTLMTLHDDLFYDD</sequence>
<protein>
    <submittedName>
        <fullName evidence="2">Uncharacterized protein</fullName>
    </submittedName>
</protein>
<gene>
    <name evidence="2" type="ORF">RclHR1_11030008</name>
</gene>
<comment type="caution">
    <text evidence="2">The sequence shown here is derived from an EMBL/GenBank/DDBJ whole genome shotgun (WGS) entry which is preliminary data.</text>
</comment>
<feature type="region of interest" description="Disordered" evidence="1">
    <location>
        <begin position="1"/>
        <end position="99"/>
    </location>
</feature>
<feature type="region of interest" description="Disordered" evidence="1">
    <location>
        <begin position="132"/>
        <end position="173"/>
    </location>
</feature>
<name>A0A2Z6Q379_9GLOM</name>
<dbReference type="STRING" id="94130.A0A2Z6Q379"/>
<dbReference type="Proteomes" id="UP000247702">
    <property type="component" value="Unassembled WGS sequence"/>
</dbReference>
<accession>A0A2Z6Q379</accession>
<proteinExistence type="predicted"/>
<dbReference type="EMBL" id="BEXD01000118">
    <property type="protein sequence ID" value="GBB84473.1"/>
    <property type="molecule type" value="Genomic_DNA"/>
</dbReference>
<organism evidence="2 3">
    <name type="scientific">Rhizophagus clarus</name>
    <dbReference type="NCBI Taxonomy" id="94130"/>
    <lineage>
        <taxon>Eukaryota</taxon>
        <taxon>Fungi</taxon>
        <taxon>Fungi incertae sedis</taxon>
        <taxon>Mucoromycota</taxon>
        <taxon>Glomeromycotina</taxon>
        <taxon>Glomeromycetes</taxon>
        <taxon>Glomerales</taxon>
        <taxon>Glomeraceae</taxon>
        <taxon>Rhizophagus</taxon>
    </lineage>
</organism>
<keyword evidence="3" id="KW-1185">Reference proteome</keyword>
<evidence type="ECO:0000313" key="3">
    <source>
        <dbReference type="Proteomes" id="UP000247702"/>
    </source>
</evidence>
<reference evidence="2 3" key="1">
    <citation type="submission" date="2017-11" db="EMBL/GenBank/DDBJ databases">
        <title>The genome of Rhizophagus clarus HR1 reveals common genetic basis of auxotrophy among arbuscular mycorrhizal fungi.</title>
        <authorList>
            <person name="Kobayashi Y."/>
        </authorList>
    </citation>
    <scope>NUCLEOTIDE SEQUENCE [LARGE SCALE GENOMIC DNA]</scope>
    <source>
        <strain evidence="2 3">HR1</strain>
    </source>
</reference>
<evidence type="ECO:0000313" key="2">
    <source>
        <dbReference type="EMBL" id="GBB84473.1"/>
    </source>
</evidence>
<feature type="compositionally biased region" description="Low complexity" evidence="1">
    <location>
        <begin position="21"/>
        <end position="31"/>
    </location>
</feature>
<evidence type="ECO:0000256" key="1">
    <source>
        <dbReference type="SAM" id="MobiDB-lite"/>
    </source>
</evidence>
<dbReference type="AlphaFoldDB" id="A0A2Z6Q379"/>